<sequence length="115" mass="12465">MRCRQGLGAKAASNPEGGCLPGPESDREISARSAAFLRSGARPSLHHALGQKPAAQDDRPGMRGMQLPRTRHAHDQALKANKAQLANLTAKNAKHKGNPRSPETRRSEDLTDRQQ</sequence>
<dbReference type="EMBL" id="JANPWB010000003">
    <property type="protein sequence ID" value="KAJ1199752.1"/>
    <property type="molecule type" value="Genomic_DNA"/>
</dbReference>
<evidence type="ECO:0000256" key="1">
    <source>
        <dbReference type="SAM" id="MobiDB-lite"/>
    </source>
</evidence>
<name>A0AAV7VG71_PLEWA</name>
<feature type="compositionally biased region" description="Basic and acidic residues" evidence="1">
    <location>
        <begin position="102"/>
        <end position="115"/>
    </location>
</feature>
<keyword evidence="3" id="KW-1185">Reference proteome</keyword>
<dbReference type="AlphaFoldDB" id="A0AAV7VG71"/>
<accession>A0AAV7VG71</accession>
<comment type="caution">
    <text evidence="2">The sequence shown here is derived from an EMBL/GenBank/DDBJ whole genome shotgun (WGS) entry which is preliminary data.</text>
</comment>
<feature type="region of interest" description="Disordered" evidence="1">
    <location>
        <begin position="40"/>
        <end position="74"/>
    </location>
</feature>
<evidence type="ECO:0000313" key="3">
    <source>
        <dbReference type="Proteomes" id="UP001066276"/>
    </source>
</evidence>
<evidence type="ECO:0000313" key="2">
    <source>
        <dbReference type="EMBL" id="KAJ1199752.1"/>
    </source>
</evidence>
<reference evidence="2" key="1">
    <citation type="journal article" date="2022" name="bioRxiv">
        <title>Sequencing and chromosome-scale assembly of the giantPleurodeles waltlgenome.</title>
        <authorList>
            <person name="Brown T."/>
            <person name="Elewa A."/>
            <person name="Iarovenko S."/>
            <person name="Subramanian E."/>
            <person name="Araus A.J."/>
            <person name="Petzold A."/>
            <person name="Susuki M."/>
            <person name="Suzuki K.-i.T."/>
            <person name="Hayashi T."/>
            <person name="Toyoda A."/>
            <person name="Oliveira C."/>
            <person name="Osipova E."/>
            <person name="Leigh N.D."/>
            <person name="Simon A."/>
            <person name="Yun M.H."/>
        </authorList>
    </citation>
    <scope>NUCLEOTIDE SEQUENCE</scope>
    <source>
        <strain evidence="2">20211129_DDA</strain>
        <tissue evidence="2">Liver</tissue>
    </source>
</reference>
<proteinExistence type="predicted"/>
<feature type="region of interest" description="Disordered" evidence="1">
    <location>
        <begin position="88"/>
        <end position="115"/>
    </location>
</feature>
<dbReference type="Proteomes" id="UP001066276">
    <property type="component" value="Chromosome 2_1"/>
</dbReference>
<feature type="region of interest" description="Disordered" evidence="1">
    <location>
        <begin position="1"/>
        <end position="27"/>
    </location>
</feature>
<organism evidence="2 3">
    <name type="scientific">Pleurodeles waltl</name>
    <name type="common">Iberian ribbed newt</name>
    <dbReference type="NCBI Taxonomy" id="8319"/>
    <lineage>
        <taxon>Eukaryota</taxon>
        <taxon>Metazoa</taxon>
        <taxon>Chordata</taxon>
        <taxon>Craniata</taxon>
        <taxon>Vertebrata</taxon>
        <taxon>Euteleostomi</taxon>
        <taxon>Amphibia</taxon>
        <taxon>Batrachia</taxon>
        <taxon>Caudata</taxon>
        <taxon>Salamandroidea</taxon>
        <taxon>Salamandridae</taxon>
        <taxon>Pleurodelinae</taxon>
        <taxon>Pleurodeles</taxon>
    </lineage>
</organism>
<gene>
    <name evidence="2" type="ORF">NDU88_003585</name>
</gene>
<protein>
    <submittedName>
        <fullName evidence="2">Uncharacterized protein</fullName>
    </submittedName>
</protein>